<dbReference type="Pfam" id="PF06439">
    <property type="entry name" value="3keto-disac_hyd"/>
    <property type="match status" value="1"/>
</dbReference>
<dbReference type="InterPro" id="IPR010496">
    <property type="entry name" value="AL/BT2_dom"/>
</dbReference>
<dbReference type="RefSeq" id="WP_387964523.1">
    <property type="nucleotide sequence ID" value="NZ_JBHSGP010000014.1"/>
</dbReference>
<gene>
    <name evidence="2" type="ORF">ACFO5O_13155</name>
</gene>
<sequence>MKKLILSTVIVILCFGCKTSEKEAKMDADSEEWISLFNGKDLNDWDIKIAGHEVGENYKNTFQVKDSMIRVNYDAYETFENAFGHLYYKKPFTYYKVRFDYRFTGNQVEGGAGWANKNSGIMLHSQSAQSNSLGQFFPVSIEFQLLGGLEEGIERPTGNLCTPGTTAEMNGEIIADHCTNSNSKTFYDEQWVHVEAVVLGNEMIVQIVNKDTVMVYQNPKIGGGLINGAEGEWENNGITNKEFWLAKDGEPLTEGYLALQAESHPIDFKTIELLNLCGCMDKTAKNYKSYYVKADNSKCIY</sequence>
<evidence type="ECO:0000313" key="3">
    <source>
        <dbReference type="Proteomes" id="UP001595953"/>
    </source>
</evidence>
<protein>
    <submittedName>
        <fullName evidence="2">DUF1080 domain-containing protein</fullName>
    </submittedName>
</protein>
<name>A0ABV9N4K8_9FLAO</name>
<reference evidence="3" key="1">
    <citation type="journal article" date="2019" name="Int. J. Syst. Evol. Microbiol.">
        <title>The Global Catalogue of Microorganisms (GCM) 10K type strain sequencing project: providing services to taxonomists for standard genome sequencing and annotation.</title>
        <authorList>
            <consortium name="The Broad Institute Genomics Platform"/>
            <consortium name="The Broad Institute Genome Sequencing Center for Infectious Disease"/>
            <person name="Wu L."/>
            <person name="Ma J."/>
        </authorList>
    </citation>
    <scope>NUCLEOTIDE SEQUENCE [LARGE SCALE GENOMIC DNA]</scope>
    <source>
        <strain evidence="3">CCUG 63682</strain>
    </source>
</reference>
<dbReference type="EMBL" id="JBHSGP010000014">
    <property type="protein sequence ID" value="MFC4723277.1"/>
    <property type="molecule type" value="Genomic_DNA"/>
</dbReference>
<evidence type="ECO:0000313" key="2">
    <source>
        <dbReference type="EMBL" id="MFC4723277.1"/>
    </source>
</evidence>
<comment type="caution">
    <text evidence="2">The sequence shown here is derived from an EMBL/GenBank/DDBJ whole genome shotgun (WGS) entry which is preliminary data.</text>
</comment>
<keyword evidence="3" id="KW-1185">Reference proteome</keyword>
<dbReference type="Proteomes" id="UP001595953">
    <property type="component" value="Unassembled WGS sequence"/>
</dbReference>
<organism evidence="2 3">
    <name type="scientific">Geojedonia litorea</name>
    <dbReference type="NCBI Taxonomy" id="1268269"/>
    <lineage>
        <taxon>Bacteria</taxon>
        <taxon>Pseudomonadati</taxon>
        <taxon>Bacteroidota</taxon>
        <taxon>Flavobacteriia</taxon>
        <taxon>Flavobacteriales</taxon>
        <taxon>Flavobacteriaceae</taxon>
        <taxon>Geojedonia</taxon>
    </lineage>
</organism>
<feature type="domain" description="3-keto-alpha-glucoside-1,2-lyase/3-keto-2-hydroxy-glucal hydratase" evidence="1">
    <location>
        <begin position="32"/>
        <end position="273"/>
    </location>
</feature>
<evidence type="ECO:0000259" key="1">
    <source>
        <dbReference type="Pfam" id="PF06439"/>
    </source>
</evidence>
<proteinExistence type="predicted"/>
<dbReference type="Gene3D" id="2.60.120.560">
    <property type="entry name" value="Exo-inulinase, domain 1"/>
    <property type="match status" value="1"/>
</dbReference>
<accession>A0ABV9N4K8</accession>